<dbReference type="AlphaFoldDB" id="A0A0B6TQ88"/>
<proteinExistence type="predicted"/>
<keyword evidence="1" id="KW-0614">Plasmid</keyword>
<gene>
    <name evidence="1" type="ORF">B840_12600</name>
</gene>
<organism evidence="1 2">
    <name type="scientific">Corynebacterium marinum DSM 44953</name>
    <dbReference type="NCBI Taxonomy" id="1224162"/>
    <lineage>
        <taxon>Bacteria</taxon>
        <taxon>Bacillati</taxon>
        <taxon>Actinomycetota</taxon>
        <taxon>Actinomycetes</taxon>
        <taxon>Mycobacteriales</taxon>
        <taxon>Corynebacteriaceae</taxon>
        <taxon>Corynebacterium</taxon>
    </lineage>
</organism>
<protein>
    <submittedName>
        <fullName evidence="1">Uncharacterized protein</fullName>
    </submittedName>
</protein>
<dbReference type="KEGG" id="cmq:B840_12600"/>
<evidence type="ECO:0000313" key="1">
    <source>
        <dbReference type="EMBL" id="AJK70088.1"/>
    </source>
</evidence>
<name>A0A0B6TQ88_9CORY</name>
<dbReference type="Proteomes" id="UP000031928">
    <property type="component" value="Plasmid pCmarinum2"/>
</dbReference>
<dbReference type="HOGENOM" id="CLU_2583789_0_0_11"/>
<sequence length="80" mass="9208">MVRHFSCWFPQEPRFSTCSPQVSFKPLVFQDKKERAVQFCITTHHLARAEGEHQTELFPRAYGRCLPPCPHGDVGTHSPI</sequence>
<evidence type="ECO:0000313" key="2">
    <source>
        <dbReference type="Proteomes" id="UP000031928"/>
    </source>
</evidence>
<keyword evidence="2" id="KW-1185">Reference proteome</keyword>
<geneLocation type="plasmid" evidence="1 2">
    <name>pCmarinum2</name>
</geneLocation>
<accession>A0A0B6TQ88</accession>
<dbReference type="EMBL" id="CP007791">
    <property type="protein sequence ID" value="AJK70088.1"/>
    <property type="molecule type" value="Genomic_DNA"/>
</dbReference>
<reference evidence="1 2" key="1">
    <citation type="submission" date="2014-05" db="EMBL/GenBank/DDBJ databases">
        <title>Complete genome sequence of Corynebacterium marinum DSM 44953.</title>
        <authorList>
            <person name="Schaffert L."/>
            <person name="Albersmeier A."/>
            <person name="Kalinowski J."/>
            <person name="Ruckert C."/>
        </authorList>
    </citation>
    <scope>NUCLEOTIDE SEQUENCE [LARGE SCALE GENOMIC DNA]</scope>
    <source>
        <strain evidence="1 2">DSM 44953</strain>
        <plasmid evidence="1 2">pCmarinum2</plasmid>
    </source>
</reference>